<keyword evidence="3" id="KW-1185">Reference proteome</keyword>
<feature type="compositionally biased region" description="Acidic residues" evidence="1">
    <location>
        <begin position="141"/>
        <end position="152"/>
    </location>
</feature>
<accession>A0AAD7IKH3</accession>
<sequence>MCFSSPTALTIGQGEAHDNLRYDISECVEMLRSAPNLVACTFKGVYFGNPPTSLVTHSSLKQFDDVEHVLQLIPTVIDLYLWSEDSAFSVIVAIGSRFPPNIRNLMIYGNPDRNEYAQLLSALSARHASGPPLQSSKVLQDENDKDELDENVIAEMRSGRDGNSH</sequence>
<name>A0AAD7IKH3_9AGAR</name>
<feature type="region of interest" description="Disordered" evidence="1">
    <location>
        <begin position="128"/>
        <end position="165"/>
    </location>
</feature>
<organism evidence="2 3">
    <name type="scientific">Mycena maculata</name>
    <dbReference type="NCBI Taxonomy" id="230809"/>
    <lineage>
        <taxon>Eukaryota</taxon>
        <taxon>Fungi</taxon>
        <taxon>Dikarya</taxon>
        <taxon>Basidiomycota</taxon>
        <taxon>Agaricomycotina</taxon>
        <taxon>Agaricomycetes</taxon>
        <taxon>Agaricomycetidae</taxon>
        <taxon>Agaricales</taxon>
        <taxon>Marasmiineae</taxon>
        <taxon>Mycenaceae</taxon>
        <taxon>Mycena</taxon>
    </lineage>
</organism>
<evidence type="ECO:0000256" key="1">
    <source>
        <dbReference type="SAM" id="MobiDB-lite"/>
    </source>
</evidence>
<gene>
    <name evidence="2" type="ORF">DFH07DRAFT_776812</name>
</gene>
<comment type="caution">
    <text evidence="2">The sequence shown here is derived from an EMBL/GenBank/DDBJ whole genome shotgun (WGS) entry which is preliminary data.</text>
</comment>
<protein>
    <submittedName>
        <fullName evidence="2">Uncharacterized protein</fullName>
    </submittedName>
</protein>
<proteinExistence type="predicted"/>
<evidence type="ECO:0000313" key="3">
    <source>
        <dbReference type="Proteomes" id="UP001215280"/>
    </source>
</evidence>
<evidence type="ECO:0000313" key="2">
    <source>
        <dbReference type="EMBL" id="KAJ7745200.1"/>
    </source>
</evidence>
<dbReference type="Proteomes" id="UP001215280">
    <property type="component" value="Unassembled WGS sequence"/>
</dbReference>
<reference evidence="2" key="1">
    <citation type="submission" date="2023-03" db="EMBL/GenBank/DDBJ databases">
        <title>Massive genome expansion in bonnet fungi (Mycena s.s.) driven by repeated elements and novel gene families across ecological guilds.</title>
        <authorList>
            <consortium name="Lawrence Berkeley National Laboratory"/>
            <person name="Harder C.B."/>
            <person name="Miyauchi S."/>
            <person name="Viragh M."/>
            <person name="Kuo A."/>
            <person name="Thoen E."/>
            <person name="Andreopoulos B."/>
            <person name="Lu D."/>
            <person name="Skrede I."/>
            <person name="Drula E."/>
            <person name="Henrissat B."/>
            <person name="Morin E."/>
            <person name="Kohler A."/>
            <person name="Barry K."/>
            <person name="LaButti K."/>
            <person name="Morin E."/>
            <person name="Salamov A."/>
            <person name="Lipzen A."/>
            <person name="Mereny Z."/>
            <person name="Hegedus B."/>
            <person name="Baldrian P."/>
            <person name="Stursova M."/>
            <person name="Weitz H."/>
            <person name="Taylor A."/>
            <person name="Grigoriev I.V."/>
            <person name="Nagy L.G."/>
            <person name="Martin F."/>
            <person name="Kauserud H."/>
        </authorList>
    </citation>
    <scope>NUCLEOTIDE SEQUENCE</scope>
    <source>
        <strain evidence="2">CBHHK188m</strain>
    </source>
</reference>
<dbReference type="AlphaFoldDB" id="A0AAD7IKH3"/>
<dbReference type="EMBL" id="JARJLG010000104">
    <property type="protein sequence ID" value="KAJ7745200.1"/>
    <property type="molecule type" value="Genomic_DNA"/>
</dbReference>